<dbReference type="KEGG" id="ncv:NCAV_0045"/>
<evidence type="ECO:0000313" key="1">
    <source>
        <dbReference type="EMBL" id="SPC33245.1"/>
    </source>
</evidence>
<proteinExistence type="predicted"/>
<gene>
    <name evidence="1" type="ORF">NCAV_0045</name>
</gene>
<dbReference type="EMBL" id="LT981265">
    <property type="protein sequence ID" value="SPC33245.1"/>
    <property type="molecule type" value="Genomic_DNA"/>
</dbReference>
<keyword evidence="2" id="KW-1185">Reference proteome</keyword>
<organism evidence="1 2">
    <name type="scientific">Candidatus Nitrosocaldus cavascurensis</name>
    <dbReference type="NCBI Taxonomy" id="2058097"/>
    <lineage>
        <taxon>Archaea</taxon>
        <taxon>Nitrososphaerota</taxon>
        <taxon>Nitrososphaeria</taxon>
        <taxon>Candidatus Nitrosocaldales</taxon>
        <taxon>Candidatus Nitrosocaldaceae</taxon>
        <taxon>Candidatus Nitrosocaldus</taxon>
    </lineage>
</organism>
<protein>
    <submittedName>
        <fullName evidence="1">Uncharacterized protein</fullName>
    </submittedName>
</protein>
<dbReference type="AlphaFoldDB" id="A0A2K5ANM4"/>
<reference evidence="2" key="1">
    <citation type="submission" date="2018-01" db="EMBL/GenBank/DDBJ databases">
        <authorList>
            <person name="Kerou L M."/>
        </authorList>
    </citation>
    <scope>NUCLEOTIDE SEQUENCE [LARGE SCALE GENOMIC DNA]</scope>
    <source>
        <strain evidence="2">SCU2</strain>
    </source>
</reference>
<dbReference type="Proteomes" id="UP000236248">
    <property type="component" value="Chromosome NCAV"/>
</dbReference>
<accession>A0A2K5ANM4</accession>
<evidence type="ECO:0000313" key="2">
    <source>
        <dbReference type="Proteomes" id="UP000236248"/>
    </source>
</evidence>
<name>A0A2K5ANM4_9ARCH</name>
<sequence>MHVKALLLSPHNPIRLKVVVYGLSSEGYNIAKSLSLKGLDVSMVDESKGMAISIRAEMAMAYSSVNALMEDEPLLGLEPESVAMASADHVFFTPKIRKVGQDAKVEIAGKFRSMINHLRKGSSIIYCIPTGIGGNNEMMEVMEHVTNMKVNDDINYYYMPIASDALGYVIGSTSMMREDHGIYKIIDCVTDSSRIPMMDIQSAEVLYSNRVLSHYIPLITAFELCKSIGESTRSILREEEGLRELFIDDVASSLFDLYMLANSIESGTLAHIVNNCIRSLEAYSKYVVDEVRLLLKKRDLRASKCKIVIAWSIDSNEMRSSRAAMLSLLSSRLRDYIGDVDMLRDTSLLDVYDDRTLVILACSRADYERVKGYRDKGKSIGRNSIIVKANPLREVID</sequence>